<evidence type="ECO:0000256" key="3">
    <source>
        <dbReference type="ARBA" id="ARBA00022692"/>
    </source>
</evidence>
<dbReference type="PANTHER" id="PTHR27008:SF497">
    <property type="entry name" value="OS11G0695000 PROTEIN"/>
    <property type="match status" value="1"/>
</dbReference>
<dbReference type="GO" id="GO:0016020">
    <property type="term" value="C:membrane"/>
    <property type="evidence" value="ECO:0007669"/>
    <property type="project" value="UniProtKB-SubCell"/>
</dbReference>
<evidence type="ECO:0000256" key="5">
    <source>
        <dbReference type="ARBA" id="ARBA00022737"/>
    </source>
</evidence>
<organism evidence="9 10">
    <name type="scientific">Hevea brasiliensis</name>
    <name type="common">Para rubber tree</name>
    <name type="synonym">Siphonia brasiliensis</name>
    <dbReference type="NCBI Taxonomy" id="3981"/>
    <lineage>
        <taxon>Eukaryota</taxon>
        <taxon>Viridiplantae</taxon>
        <taxon>Streptophyta</taxon>
        <taxon>Embryophyta</taxon>
        <taxon>Tracheophyta</taxon>
        <taxon>Spermatophyta</taxon>
        <taxon>Magnoliopsida</taxon>
        <taxon>eudicotyledons</taxon>
        <taxon>Gunneridae</taxon>
        <taxon>Pentapetalae</taxon>
        <taxon>rosids</taxon>
        <taxon>fabids</taxon>
        <taxon>Malpighiales</taxon>
        <taxon>Euphorbiaceae</taxon>
        <taxon>Crotonoideae</taxon>
        <taxon>Micrandreae</taxon>
        <taxon>Hevea</taxon>
    </lineage>
</organism>
<evidence type="ECO:0000256" key="7">
    <source>
        <dbReference type="ARBA" id="ARBA00023136"/>
    </source>
</evidence>
<dbReference type="InterPro" id="IPR032675">
    <property type="entry name" value="LRR_dom_sf"/>
</dbReference>
<dbReference type="Pfam" id="PF00560">
    <property type="entry name" value="LRR_1"/>
    <property type="match status" value="2"/>
</dbReference>
<comment type="caution">
    <text evidence="9">The sequence shown here is derived from an EMBL/GenBank/DDBJ whole genome shotgun (WGS) entry which is preliminary data.</text>
</comment>
<evidence type="ECO:0000256" key="4">
    <source>
        <dbReference type="ARBA" id="ARBA00022729"/>
    </source>
</evidence>
<keyword evidence="10" id="KW-1185">Reference proteome</keyword>
<keyword evidence="4" id="KW-0732">Signal</keyword>
<gene>
    <name evidence="9" type="ORF">GH714_027350</name>
</gene>
<dbReference type="AlphaFoldDB" id="A0A6A6MQ37"/>
<dbReference type="InterPro" id="IPR001611">
    <property type="entry name" value="Leu-rich_rpt"/>
</dbReference>
<proteinExistence type="predicted"/>
<accession>A0A6A6MQ37</accession>
<keyword evidence="8" id="KW-0325">Glycoprotein</keyword>
<dbReference type="PANTHER" id="PTHR27008">
    <property type="entry name" value="OS04G0122200 PROTEIN"/>
    <property type="match status" value="1"/>
</dbReference>
<evidence type="ECO:0000256" key="6">
    <source>
        <dbReference type="ARBA" id="ARBA00022989"/>
    </source>
</evidence>
<evidence type="ECO:0000256" key="2">
    <source>
        <dbReference type="ARBA" id="ARBA00022614"/>
    </source>
</evidence>
<dbReference type="InterPro" id="IPR051809">
    <property type="entry name" value="Plant_receptor-like_S/T_kinase"/>
</dbReference>
<sequence length="272" mass="30113">MNDNPERNVPEEIGKLANLETLILHGNKQISGTIPKRWFNCASLWDLAMNANDLTGTIPSEIGELRNLEYLYLQYNSLTGTIPSTLFNMTALRIIVLRSNRFSGRLPSEFGHGLPNLEEIYLWNNQFSGQFPSSISNCSKLTIVELSTNSFGPIPNSLGNLMHLERLNIEDNLFTGESSVPELSFLSSLTSCKALTRLVLAGNPLNRTLPTSIGEEYFADKKDGVSFILGLSVECCVEVPDERNGITQVLSTLVTIRTQFLATLAKTNEIGR</sequence>
<evidence type="ECO:0000256" key="8">
    <source>
        <dbReference type="ARBA" id="ARBA00023180"/>
    </source>
</evidence>
<evidence type="ECO:0000313" key="9">
    <source>
        <dbReference type="EMBL" id="KAF2314528.1"/>
    </source>
</evidence>
<keyword evidence="6" id="KW-1133">Transmembrane helix</keyword>
<keyword evidence="2" id="KW-0433">Leucine-rich repeat</keyword>
<protein>
    <recommendedName>
        <fullName evidence="11">Leucine-rich repeat-containing N-terminal plant-type domain-containing protein</fullName>
    </recommendedName>
</protein>
<dbReference type="SUPFAM" id="SSF52058">
    <property type="entry name" value="L domain-like"/>
    <property type="match status" value="1"/>
</dbReference>
<reference evidence="9 10" key="1">
    <citation type="journal article" date="2020" name="Mol. Plant">
        <title>The Chromosome-Based Rubber Tree Genome Provides New Insights into Spurge Genome Evolution and Rubber Biosynthesis.</title>
        <authorList>
            <person name="Liu J."/>
            <person name="Shi C."/>
            <person name="Shi C.C."/>
            <person name="Li W."/>
            <person name="Zhang Q.J."/>
            <person name="Zhang Y."/>
            <person name="Li K."/>
            <person name="Lu H.F."/>
            <person name="Shi C."/>
            <person name="Zhu S.T."/>
            <person name="Xiao Z.Y."/>
            <person name="Nan H."/>
            <person name="Yue Y."/>
            <person name="Zhu X.G."/>
            <person name="Wu Y."/>
            <person name="Hong X.N."/>
            <person name="Fan G.Y."/>
            <person name="Tong Y."/>
            <person name="Zhang D."/>
            <person name="Mao C.L."/>
            <person name="Liu Y.L."/>
            <person name="Hao S.J."/>
            <person name="Liu W.Q."/>
            <person name="Lv M.Q."/>
            <person name="Zhang H.B."/>
            <person name="Liu Y."/>
            <person name="Hu-Tang G.R."/>
            <person name="Wang J.P."/>
            <person name="Wang J.H."/>
            <person name="Sun Y.H."/>
            <person name="Ni S.B."/>
            <person name="Chen W.B."/>
            <person name="Zhang X.C."/>
            <person name="Jiao Y.N."/>
            <person name="Eichler E.E."/>
            <person name="Li G.H."/>
            <person name="Liu X."/>
            <person name="Gao L.Z."/>
        </authorList>
    </citation>
    <scope>NUCLEOTIDE SEQUENCE [LARGE SCALE GENOMIC DNA]</scope>
    <source>
        <strain evidence="10">cv. GT1</strain>
        <tissue evidence="9">Leaf</tissue>
    </source>
</reference>
<keyword evidence="3" id="KW-0812">Transmembrane</keyword>
<evidence type="ECO:0008006" key="11">
    <source>
        <dbReference type="Google" id="ProtNLM"/>
    </source>
</evidence>
<keyword evidence="5" id="KW-0677">Repeat</keyword>
<comment type="subcellular location">
    <subcellularLocation>
        <location evidence="1">Membrane</location>
    </subcellularLocation>
</comment>
<dbReference type="SMART" id="SM00369">
    <property type="entry name" value="LRR_TYP"/>
    <property type="match status" value="4"/>
</dbReference>
<dbReference type="Gene3D" id="3.80.10.10">
    <property type="entry name" value="Ribonuclease Inhibitor"/>
    <property type="match status" value="2"/>
</dbReference>
<evidence type="ECO:0000256" key="1">
    <source>
        <dbReference type="ARBA" id="ARBA00004370"/>
    </source>
</evidence>
<name>A0A6A6MQ37_HEVBR</name>
<keyword evidence="7" id="KW-0472">Membrane</keyword>
<dbReference type="Pfam" id="PF13855">
    <property type="entry name" value="LRR_8"/>
    <property type="match status" value="1"/>
</dbReference>
<evidence type="ECO:0000313" key="10">
    <source>
        <dbReference type="Proteomes" id="UP000467840"/>
    </source>
</evidence>
<dbReference type="Proteomes" id="UP000467840">
    <property type="component" value="Chromosome 15"/>
</dbReference>
<dbReference type="FunFam" id="3.80.10.10:FF:000041">
    <property type="entry name" value="LRR receptor-like serine/threonine-protein kinase ERECTA"/>
    <property type="match status" value="1"/>
</dbReference>
<dbReference type="InterPro" id="IPR003591">
    <property type="entry name" value="Leu-rich_rpt_typical-subtyp"/>
</dbReference>
<dbReference type="EMBL" id="JAAGAX010000005">
    <property type="protein sequence ID" value="KAF2314528.1"/>
    <property type="molecule type" value="Genomic_DNA"/>
</dbReference>